<dbReference type="InterPro" id="IPR029055">
    <property type="entry name" value="Ntn_hydrolases_N"/>
</dbReference>
<protein>
    <submittedName>
        <fullName evidence="1">Uncharacterized protein</fullName>
    </submittedName>
</protein>
<accession>A0A385EDC2</accession>
<sequence length="143" mass="15457">MTTIAFRDGVLAADRLITDRGARLGYKTKIVQRKGILACGAGSTIVCREFTDWFLKGMKGSPPSMRLHPDRPASECVIYFAKDRFLTFDGDGIAEVEAEYHTLGSGAAFAKGAMAAGADPVRAVEIAIQFDLYSGGDIQTYKL</sequence>
<evidence type="ECO:0000313" key="1">
    <source>
        <dbReference type="EMBL" id="AXQ69686.1"/>
    </source>
</evidence>
<keyword evidence="2" id="KW-1185">Reference proteome</keyword>
<dbReference type="Gene3D" id="3.60.20.10">
    <property type="entry name" value="Glutamine Phosphoribosylpyrophosphate, subunit 1, domain 1"/>
    <property type="match status" value="1"/>
</dbReference>
<dbReference type="SUPFAM" id="SSF56235">
    <property type="entry name" value="N-terminal nucleophile aminohydrolases (Ntn hydrolases)"/>
    <property type="match status" value="1"/>
</dbReference>
<reference evidence="1" key="1">
    <citation type="submission" date="2018-07" db="EMBL/GenBank/DDBJ databases">
        <authorList>
            <person name="Wilson K.M."/>
            <person name="Ely B."/>
        </authorList>
    </citation>
    <scope>NUCLEOTIDE SEQUENCE</scope>
</reference>
<organism evidence="1 2">
    <name type="scientific">Caulobacter phage CcrSC</name>
    <dbReference type="NCBI Taxonomy" id="2283272"/>
    <lineage>
        <taxon>Viruses</taxon>
        <taxon>Duplodnaviria</taxon>
        <taxon>Heunggongvirae</taxon>
        <taxon>Uroviricota</taxon>
        <taxon>Caudoviricetes</taxon>
        <taxon>Jeanschmidtviridae</taxon>
        <taxon>Bertelyvirus</taxon>
        <taxon>Bertelyvirus SC</taxon>
    </lineage>
</organism>
<gene>
    <name evidence="1" type="ORF">CcrSC_gp104</name>
</gene>
<proteinExistence type="predicted"/>
<name>A0A385EDC2_9CAUD</name>
<dbReference type="Proteomes" id="UP000259683">
    <property type="component" value="Segment"/>
</dbReference>
<evidence type="ECO:0000313" key="2">
    <source>
        <dbReference type="Proteomes" id="UP000259683"/>
    </source>
</evidence>
<reference evidence="1" key="2">
    <citation type="submission" date="2021-07" db="EMBL/GenBank/DDBJ databases">
        <title>Giant CbK-like Caulobacter bacteriophages have genetically divergent genomes.</title>
        <authorList>
            <person name="Wilson K."/>
            <person name="Ely B."/>
        </authorList>
    </citation>
    <scope>NUCLEOTIDE SEQUENCE</scope>
</reference>
<dbReference type="EMBL" id="MH588547">
    <property type="protein sequence ID" value="AXQ69686.1"/>
    <property type="molecule type" value="Genomic_DNA"/>
</dbReference>